<proteinExistence type="inferred from homology"/>
<feature type="compositionally biased region" description="Polar residues" evidence="2">
    <location>
        <begin position="27"/>
        <end position="42"/>
    </location>
</feature>
<feature type="domain" description="FAF" evidence="3">
    <location>
        <begin position="100"/>
        <end position="155"/>
    </location>
</feature>
<evidence type="ECO:0000256" key="2">
    <source>
        <dbReference type="SAM" id="MobiDB-lite"/>
    </source>
</evidence>
<evidence type="ECO:0000313" key="4">
    <source>
        <dbReference type="EMBL" id="KAE8077359.1"/>
    </source>
</evidence>
<dbReference type="InterPro" id="IPR021410">
    <property type="entry name" value="FAF"/>
</dbReference>
<dbReference type="OrthoDB" id="1928183at2759"/>
<comment type="similarity">
    <text evidence="1">Belongs to the fantastic four family.</text>
</comment>
<dbReference type="InterPro" id="IPR046431">
    <property type="entry name" value="FAF_dom"/>
</dbReference>
<dbReference type="Proteomes" id="UP000327013">
    <property type="component" value="Chromosome 6"/>
</dbReference>
<feature type="region of interest" description="Disordered" evidence="2">
    <location>
        <begin position="27"/>
        <end position="65"/>
    </location>
</feature>
<dbReference type="PANTHER" id="PTHR33155:SF75">
    <property type="entry name" value="OS02G0750800 PROTEIN"/>
    <property type="match status" value="1"/>
</dbReference>
<evidence type="ECO:0000259" key="3">
    <source>
        <dbReference type="Pfam" id="PF11250"/>
    </source>
</evidence>
<dbReference type="Pfam" id="PF11250">
    <property type="entry name" value="FAF"/>
    <property type="match status" value="1"/>
</dbReference>
<dbReference type="EMBL" id="CM017326">
    <property type="protein sequence ID" value="KAE8077359.1"/>
    <property type="molecule type" value="Genomic_DNA"/>
</dbReference>
<dbReference type="AlphaFoldDB" id="A0A5N6REV0"/>
<gene>
    <name evidence="4" type="ORF">FH972_015930</name>
</gene>
<organism evidence="4 5">
    <name type="scientific">Carpinus fangiana</name>
    <dbReference type="NCBI Taxonomy" id="176857"/>
    <lineage>
        <taxon>Eukaryota</taxon>
        <taxon>Viridiplantae</taxon>
        <taxon>Streptophyta</taxon>
        <taxon>Embryophyta</taxon>
        <taxon>Tracheophyta</taxon>
        <taxon>Spermatophyta</taxon>
        <taxon>Magnoliopsida</taxon>
        <taxon>eudicotyledons</taxon>
        <taxon>Gunneridae</taxon>
        <taxon>Pentapetalae</taxon>
        <taxon>rosids</taxon>
        <taxon>fabids</taxon>
        <taxon>Fagales</taxon>
        <taxon>Betulaceae</taxon>
        <taxon>Carpinus</taxon>
    </lineage>
</organism>
<evidence type="ECO:0000313" key="5">
    <source>
        <dbReference type="Proteomes" id="UP000327013"/>
    </source>
</evidence>
<protein>
    <recommendedName>
        <fullName evidence="3">FAF domain-containing protein</fullName>
    </recommendedName>
</protein>
<reference evidence="4 5" key="1">
    <citation type="submission" date="2019-06" db="EMBL/GenBank/DDBJ databases">
        <title>A chromosomal-level reference genome of Carpinus fangiana (Coryloideae, Betulaceae).</title>
        <authorList>
            <person name="Yang X."/>
            <person name="Wang Z."/>
            <person name="Zhang L."/>
            <person name="Hao G."/>
            <person name="Liu J."/>
            <person name="Yang Y."/>
        </authorList>
    </citation>
    <scope>NUCLEOTIDE SEQUENCE [LARGE SCALE GENOMIC DNA]</scope>
    <source>
        <strain evidence="4">Cfa_2016G</strain>
        <tissue evidence="4">Leaf</tissue>
    </source>
</reference>
<sequence>MEFLGKVRSMVSFICGLMQWLSRTTSLPSPMQTPKESPSHHSLQPDVVVDHHSSKTSSLSPSESSCSDSVAFWSSSKDEMIITILTKDMEKQRFAVKRDYPPPIPPLAYGNLRARMPYVLTRHYGDGKLVLRVGRVKHHGYFEARKENGRLVLNLLTLGDKCCHGVCEDSEDREVLEDHLQTIHEDIEYSEEKMEEDDQRKEYEETVMDFQGRLDGYAAAIEVAA</sequence>
<dbReference type="PANTHER" id="PTHR33155">
    <property type="entry name" value="FANTASTIC FOUR-LIKE PROTEIN (DUF3049)"/>
    <property type="match status" value="1"/>
</dbReference>
<name>A0A5N6REV0_9ROSI</name>
<feature type="compositionally biased region" description="Low complexity" evidence="2">
    <location>
        <begin position="55"/>
        <end position="65"/>
    </location>
</feature>
<accession>A0A5N6REV0</accession>
<evidence type="ECO:0000256" key="1">
    <source>
        <dbReference type="ARBA" id="ARBA00008690"/>
    </source>
</evidence>
<keyword evidence="5" id="KW-1185">Reference proteome</keyword>